<dbReference type="AlphaFoldDB" id="A0A392TDL5"/>
<sequence>AATKRKGTDALRRCENNHQESFRENARRVG</sequence>
<protein>
    <submittedName>
        <fullName evidence="2">Uncharacterized protein</fullName>
    </submittedName>
</protein>
<evidence type="ECO:0000313" key="3">
    <source>
        <dbReference type="Proteomes" id="UP000265520"/>
    </source>
</evidence>
<comment type="caution">
    <text evidence="2">The sequence shown here is derived from an EMBL/GenBank/DDBJ whole genome shotgun (WGS) entry which is preliminary data.</text>
</comment>
<dbReference type="Proteomes" id="UP000265520">
    <property type="component" value="Unassembled WGS sequence"/>
</dbReference>
<feature type="region of interest" description="Disordered" evidence="1">
    <location>
        <begin position="1"/>
        <end position="30"/>
    </location>
</feature>
<feature type="non-terminal residue" evidence="2">
    <location>
        <position position="1"/>
    </location>
</feature>
<accession>A0A392TDL5</accession>
<dbReference type="EMBL" id="LXQA010544186">
    <property type="protein sequence ID" value="MCI58320.1"/>
    <property type="molecule type" value="Genomic_DNA"/>
</dbReference>
<proteinExistence type="predicted"/>
<evidence type="ECO:0000256" key="1">
    <source>
        <dbReference type="SAM" id="MobiDB-lite"/>
    </source>
</evidence>
<keyword evidence="3" id="KW-1185">Reference proteome</keyword>
<name>A0A392TDL5_9FABA</name>
<evidence type="ECO:0000313" key="2">
    <source>
        <dbReference type="EMBL" id="MCI58320.1"/>
    </source>
</evidence>
<organism evidence="2 3">
    <name type="scientific">Trifolium medium</name>
    <dbReference type="NCBI Taxonomy" id="97028"/>
    <lineage>
        <taxon>Eukaryota</taxon>
        <taxon>Viridiplantae</taxon>
        <taxon>Streptophyta</taxon>
        <taxon>Embryophyta</taxon>
        <taxon>Tracheophyta</taxon>
        <taxon>Spermatophyta</taxon>
        <taxon>Magnoliopsida</taxon>
        <taxon>eudicotyledons</taxon>
        <taxon>Gunneridae</taxon>
        <taxon>Pentapetalae</taxon>
        <taxon>rosids</taxon>
        <taxon>fabids</taxon>
        <taxon>Fabales</taxon>
        <taxon>Fabaceae</taxon>
        <taxon>Papilionoideae</taxon>
        <taxon>50 kb inversion clade</taxon>
        <taxon>NPAAA clade</taxon>
        <taxon>Hologalegina</taxon>
        <taxon>IRL clade</taxon>
        <taxon>Trifolieae</taxon>
        <taxon>Trifolium</taxon>
    </lineage>
</organism>
<reference evidence="2 3" key="1">
    <citation type="journal article" date="2018" name="Front. Plant Sci.">
        <title>Red Clover (Trifolium pratense) and Zigzag Clover (T. medium) - A Picture of Genomic Similarities and Differences.</title>
        <authorList>
            <person name="Dluhosova J."/>
            <person name="Istvanek J."/>
            <person name="Nedelnik J."/>
            <person name="Repkova J."/>
        </authorList>
    </citation>
    <scope>NUCLEOTIDE SEQUENCE [LARGE SCALE GENOMIC DNA]</scope>
    <source>
        <strain evidence="3">cv. 10/8</strain>
        <tissue evidence="2">Leaf</tissue>
    </source>
</reference>